<feature type="non-terminal residue" evidence="2">
    <location>
        <position position="1"/>
    </location>
</feature>
<keyword evidence="1" id="KW-0175">Coiled coil</keyword>
<dbReference type="AlphaFoldDB" id="A0A9N9J5T9"/>
<gene>
    <name evidence="2" type="ORF">CPELLU_LOCUS15294</name>
</gene>
<feature type="coiled-coil region" evidence="1">
    <location>
        <begin position="8"/>
        <end position="35"/>
    </location>
</feature>
<keyword evidence="3" id="KW-1185">Reference proteome</keyword>
<sequence>NLELFEEIRELCKEIRILYEEINQLKKRNESLSCVIIIDD</sequence>
<name>A0A9N9J5T9_9GLOM</name>
<organism evidence="2 3">
    <name type="scientific">Cetraspora pellucida</name>
    <dbReference type="NCBI Taxonomy" id="1433469"/>
    <lineage>
        <taxon>Eukaryota</taxon>
        <taxon>Fungi</taxon>
        <taxon>Fungi incertae sedis</taxon>
        <taxon>Mucoromycota</taxon>
        <taxon>Glomeromycotina</taxon>
        <taxon>Glomeromycetes</taxon>
        <taxon>Diversisporales</taxon>
        <taxon>Gigasporaceae</taxon>
        <taxon>Cetraspora</taxon>
    </lineage>
</organism>
<evidence type="ECO:0000313" key="3">
    <source>
        <dbReference type="Proteomes" id="UP000789759"/>
    </source>
</evidence>
<accession>A0A9N9J5T9</accession>
<dbReference type="Proteomes" id="UP000789759">
    <property type="component" value="Unassembled WGS sequence"/>
</dbReference>
<proteinExistence type="predicted"/>
<protein>
    <submittedName>
        <fullName evidence="2">21332_t:CDS:1</fullName>
    </submittedName>
</protein>
<evidence type="ECO:0000256" key="1">
    <source>
        <dbReference type="SAM" id="Coils"/>
    </source>
</evidence>
<dbReference type="EMBL" id="CAJVQA010019839">
    <property type="protein sequence ID" value="CAG8760885.1"/>
    <property type="molecule type" value="Genomic_DNA"/>
</dbReference>
<evidence type="ECO:0000313" key="2">
    <source>
        <dbReference type="EMBL" id="CAG8760885.1"/>
    </source>
</evidence>
<comment type="caution">
    <text evidence="2">The sequence shown here is derived from an EMBL/GenBank/DDBJ whole genome shotgun (WGS) entry which is preliminary data.</text>
</comment>
<reference evidence="2" key="1">
    <citation type="submission" date="2021-06" db="EMBL/GenBank/DDBJ databases">
        <authorList>
            <person name="Kallberg Y."/>
            <person name="Tangrot J."/>
            <person name="Rosling A."/>
        </authorList>
    </citation>
    <scope>NUCLEOTIDE SEQUENCE</scope>
    <source>
        <strain evidence="2">FL966</strain>
    </source>
</reference>